<gene>
    <name evidence="2" type="ORF">FANTH_7760</name>
</gene>
<comment type="caution">
    <text evidence="2">The sequence shown here is derived from an EMBL/GenBank/DDBJ whole genome shotgun (WGS) entry which is preliminary data.</text>
</comment>
<keyword evidence="3" id="KW-1185">Reference proteome</keyword>
<evidence type="ECO:0000313" key="2">
    <source>
        <dbReference type="EMBL" id="KAF5244329.1"/>
    </source>
</evidence>
<organism evidence="2 3">
    <name type="scientific">Fusarium anthophilum</name>
    <dbReference type="NCBI Taxonomy" id="48485"/>
    <lineage>
        <taxon>Eukaryota</taxon>
        <taxon>Fungi</taxon>
        <taxon>Dikarya</taxon>
        <taxon>Ascomycota</taxon>
        <taxon>Pezizomycotina</taxon>
        <taxon>Sordariomycetes</taxon>
        <taxon>Hypocreomycetidae</taxon>
        <taxon>Hypocreales</taxon>
        <taxon>Nectriaceae</taxon>
        <taxon>Fusarium</taxon>
        <taxon>Fusarium fujikuroi species complex</taxon>
    </lineage>
</organism>
<dbReference type="AlphaFoldDB" id="A0A8H4ZD54"/>
<accession>A0A8H4ZD54</accession>
<evidence type="ECO:0000313" key="3">
    <source>
        <dbReference type="Proteomes" id="UP000573603"/>
    </source>
</evidence>
<dbReference type="Proteomes" id="UP000573603">
    <property type="component" value="Unassembled WGS sequence"/>
</dbReference>
<protein>
    <submittedName>
        <fullName evidence="2">Uncharacterized protein</fullName>
    </submittedName>
</protein>
<evidence type="ECO:0000256" key="1">
    <source>
        <dbReference type="SAM" id="MobiDB-lite"/>
    </source>
</evidence>
<proteinExistence type="predicted"/>
<reference evidence="2 3" key="1">
    <citation type="journal article" date="2020" name="BMC Genomics">
        <title>Correction to: Identification and distribution of gene clusters required for synthesis of sphingolipid metabolism inhibitors in diverse species of the filamentous fungus Fusarium.</title>
        <authorList>
            <person name="Kim H.S."/>
            <person name="Lohmar J.M."/>
            <person name="Busman M."/>
            <person name="Brown D.W."/>
            <person name="Naumann T.A."/>
            <person name="Divon H.H."/>
            <person name="Lysoe E."/>
            <person name="Uhlig S."/>
            <person name="Proctor R.H."/>
        </authorList>
    </citation>
    <scope>NUCLEOTIDE SEQUENCE [LARGE SCALE GENOMIC DNA]</scope>
    <source>
        <strain evidence="2 3">NRRL 25214</strain>
    </source>
</reference>
<dbReference type="EMBL" id="JABEVY010000176">
    <property type="protein sequence ID" value="KAF5244329.1"/>
    <property type="molecule type" value="Genomic_DNA"/>
</dbReference>
<feature type="region of interest" description="Disordered" evidence="1">
    <location>
        <begin position="121"/>
        <end position="143"/>
    </location>
</feature>
<sequence length="249" mass="27754">MAGELRDLTFPYMEMHNLCLSLLHNISDRCASTLDTLDLRIDSLEYLWPCQPGGLRVQQDQVVEAAWTPGMAGSGADSGPVRAETSHQKNKDEVDKYISKWLKEPLSGVYTAELRPDSCYSEDGSPFSYSRRPRASAENQGVSRRRPGHFVQTWWIGGLKAGEAGARMSFDHAMLFAMLQDHLANKPAEGKRLDEITYRTLSNLSTNGGLMTGIVCLLIRHQTIAVLHYGGRENIEIKLTTHLDSTMLS</sequence>
<name>A0A8H4ZD54_9HYPO</name>